<proteinExistence type="inferred from homology"/>
<evidence type="ECO:0000259" key="8">
    <source>
        <dbReference type="Pfam" id="PF02687"/>
    </source>
</evidence>
<keyword evidence="2" id="KW-1003">Cell membrane</keyword>
<feature type="transmembrane region" description="Helical" evidence="7">
    <location>
        <begin position="279"/>
        <end position="306"/>
    </location>
</feature>
<evidence type="ECO:0000256" key="6">
    <source>
        <dbReference type="ARBA" id="ARBA00038076"/>
    </source>
</evidence>
<comment type="similarity">
    <text evidence="6">Belongs to the ABC-4 integral membrane protein family.</text>
</comment>
<evidence type="ECO:0000259" key="9">
    <source>
        <dbReference type="Pfam" id="PF12704"/>
    </source>
</evidence>
<evidence type="ECO:0000256" key="1">
    <source>
        <dbReference type="ARBA" id="ARBA00004651"/>
    </source>
</evidence>
<feature type="domain" description="MacB-like periplasmic core" evidence="9">
    <location>
        <begin position="21"/>
        <end position="244"/>
    </location>
</feature>
<evidence type="ECO:0000256" key="4">
    <source>
        <dbReference type="ARBA" id="ARBA00022989"/>
    </source>
</evidence>
<keyword evidence="4 7" id="KW-1133">Transmembrane helix</keyword>
<dbReference type="EMBL" id="FUYQ01000005">
    <property type="protein sequence ID" value="SKB40467.1"/>
    <property type="molecule type" value="Genomic_DNA"/>
</dbReference>
<dbReference type="InterPro" id="IPR025857">
    <property type="entry name" value="MacB_PCD"/>
</dbReference>
<reference evidence="11" key="1">
    <citation type="submission" date="2017-02" db="EMBL/GenBank/DDBJ databases">
        <authorList>
            <person name="Varghese N."/>
            <person name="Submissions S."/>
        </authorList>
    </citation>
    <scope>NUCLEOTIDE SEQUENCE [LARGE SCALE GENOMIC DNA]</scope>
    <source>
        <strain evidence="11">DSM 24967</strain>
    </source>
</reference>
<dbReference type="PANTHER" id="PTHR30572">
    <property type="entry name" value="MEMBRANE COMPONENT OF TRANSPORTER-RELATED"/>
    <property type="match status" value="1"/>
</dbReference>
<gene>
    <name evidence="10" type="ORF">SAMN05660349_00954</name>
</gene>
<keyword evidence="5 7" id="KW-0472">Membrane</keyword>
<dbReference type="GO" id="GO:0005886">
    <property type="term" value="C:plasma membrane"/>
    <property type="evidence" value="ECO:0007669"/>
    <property type="project" value="UniProtKB-SubCell"/>
</dbReference>
<dbReference type="InterPro" id="IPR050250">
    <property type="entry name" value="Macrolide_Exporter_MacB"/>
</dbReference>
<evidence type="ECO:0000256" key="5">
    <source>
        <dbReference type="ARBA" id="ARBA00023136"/>
    </source>
</evidence>
<feature type="domain" description="ABC3 transporter permease C-terminal" evidence="8">
    <location>
        <begin position="285"/>
        <end position="413"/>
    </location>
</feature>
<comment type="subcellular location">
    <subcellularLocation>
        <location evidence="1">Cell membrane</location>
        <topology evidence="1">Multi-pass membrane protein</topology>
    </subcellularLocation>
</comment>
<dbReference type="AlphaFoldDB" id="A0A1T5B080"/>
<feature type="transmembrane region" description="Helical" evidence="7">
    <location>
        <begin position="382"/>
        <end position="404"/>
    </location>
</feature>
<dbReference type="PANTHER" id="PTHR30572:SF4">
    <property type="entry name" value="ABC TRANSPORTER PERMEASE YTRF"/>
    <property type="match status" value="1"/>
</dbReference>
<keyword evidence="11" id="KW-1185">Reference proteome</keyword>
<dbReference type="InterPro" id="IPR003838">
    <property type="entry name" value="ABC3_permease_C"/>
</dbReference>
<name>A0A1T5B080_9BACT</name>
<feature type="transmembrane region" description="Helical" evidence="7">
    <location>
        <begin position="21"/>
        <end position="42"/>
    </location>
</feature>
<dbReference type="RefSeq" id="WP_079682630.1">
    <property type="nucleotide sequence ID" value="NZ_FUYQ01000005.1"/>
</dbReference>
<feature type="transmembrane region" description="Helical" evidence="7">
    <location>
        <begin position="326"/>
        <end position="350"/>
    </location>
</feature>
<dbReference type="Proteomes" id="UP000190852">
    <property type="component" value="Unassembled WGS sequence"/>
</dbReference>
<sequence length="421" mass="46979">MFDFDNFREIFSTIKKNKLRTFLTGFSVSWGIFMLIVLLGAGNGLRNGVMYNFRNMAMNKIEVWPRFTSKPYKGLQSNRQISFKEDDYVALNREHSEVDLKSATINHGDTLFYGKEFNNCNLNGVFPDYAKINFVEMLVGKGRFINNLDIVEKRKVIVISPRIEEILFKKESGLGKYVKAGTVMYQVVGVYKDDNKSNDAPCYIPFSTGQSLYNAGYGLNQLSFTVIGVNTEDETTAFEDRFRQRMGRRHQFDPTDKSAIGMWNTANEFRMFNSMMNGIIFFVWIVGIGTLIAGIVGVSNIMLISVRERTKEFGIRKAVGASPISILKLVIFESILITAIFGYVGMISGIGLTELINYGMQASGAGEAAGQDDISMFRDPTVSLTIALISTGVLILAGVLAGYFPARKAVKITAIEAMRAE</sequence>
<evidence type="ECO:0000256" key="7">
    <source>
        <dbReference type="SAM" id="Phobius"/>
    </source>
</evidence>
<dbReference type="GO" id="GO:0022857">
    <property type="term" value="F:transmembrane transporter activity"/>
    <property type="evidence" value="ECO:0007669"/>
    <property type="project" value="TreeGrafter"/>
</dbReference>
<dbReference type="Pfam" id="PF12704">
    <property type="entry name" value="MacB_PCD"/>
    <property type="match status" value="1"/>
</dbReference>
<dbReference type="Pfam" id="PF02687">
    <property type="entry name" value="FtsX"/>
    <property type="match status" value="1"/>
</dbReference>
<evidence type="ECO:0000313" key="10">
    <source>
        <dbReference type="EMBL" id="SKB40467.1"/>
    </source>
</evidence>
<evidence type="ECO:0000256" key="2">
    <source>
        <dbReference type="ARBA" id="ARBA00022475"/>
    </source>
</evidence>
<evidence type="ECO:0000313" key="11">
    <source>
        <dbReference type="Proteomes" id="UP000190852"/>
    </source>
</evidence>
<keyword evidence="3 7" id="KW-0812">Transmembrane</keyword>
<accession>A0A1T5B080</accession>
<protein>
    <submittedName>
        <fullName evidence="10">Putative ABC transport system permease protein</fullName>
    </submittedName>
</protein>
<organism evidence="10 11">
    <name type="scientific">Parabacteroides chartae</name>
    <dbReference type="NCBI Taxonomy" id="1037355"/>
    <lineage>
        <taxon>Bacteria</taxon>
        <taxon>Pseudomonadati</taxon>
        <taxon>Bacteroidota</taxon>
        <taxon>Bacteroidia</taxon>
        <taxon>Bacteroidales</taxon>
        <taxon>Tannerellaceae</taxon>
        <taxon>Parabacteroides</taxon>
    </lineage>
</organism>
<evidence type="ECO:0000256" key="3">
    <source>
        <dbReference type="ARBA" id="ARBA00022692"/>
    </source>
</evidence>